<feature type="chain" id="PRO_5043610716" evidence="2">
    <location>
        <begin position="25"/>
        <end position="525"/>
    </location>
</feature>
<dbReference type="RefSeq" id="WP_008711770.1">
    <property type="nucleotide sequence ID" value="NZ_CABKQM010000008.1"/>
</dbReference>
<reference evidence="3 4" key="1">
    <citation type="submission" date="2022-06" db="EMBL/GenBank/DDBJ databases">
        <title>Isolation of gut microbiota from human fecal samples.</title>
        <authorList>
            <person name="Pamer E.G."/>
            <person name="Barat B."/>
            <person name="Waligurski E."/>
            <person name="Medina S."/>
            <person name="Paddock L."/>
            <person name="Mostad J."/>
        </authorList>
    </citation>
    <scope>NUCLEOTIDE SEQUENCE [LARGE SCALE GENOMIC DNA]</scope>
    <source>
        <strain evidence="3 4">DFI.9.90</strain>
    </source>
</reference>
<name>A0AAW5K6J1_9BACT</name>
<dbReference type="AlphaFoldDB" id="A0AAW5K6J1"/>
<accession>A0AAW5K6J1</accession>
<gene>
    <name evidence="3" type="ORF">NE630_07860</name>
</gene>
<keyword evidence="4" id="KW-1185">Reference proteome</keyword>
<keyword evidence="1" id="KW-0812">Transmembrane</keyword>
<comment type="caution">
    <text evidence="3">The sequence shown here is derived from an EMBL/GenBank/DDBJ whole genome shotgun (WGS) entry which is preliminary data.</text>
</comment>
<evidence type="ECO:0000313" key="4">
    <source>
        <dbReference type="Proteomes" id="UP001205919"/>
    </source>
</evidence>
<evidence type="ECO:0000256" key="1">
    <source>
        <dbReference type="SAM" id="Phobius"/>
    </source>
</evidence>
<sequence>MRKIIRFAAAVFISACLFSNTAEALSLKILYPQQMPIAPTRDFYVLGEIDRAGAPVSFDIRIDIYDAANTIVRSTESVGIDGNGITSVAAVSMDYPNKGYWFDYQANSRDLLAKNPPPDLIFKPDDPDSFYDQGNKVAVTEKTFSAVIFGGCTTSFDVNPDTLSGDIAAGEYRIVVSAVSGDADIASADAKLTVGVVADKMLTRFSPADHQAKYTAFANKNNYRIYLDYFPGYWPLAKDSDGKYIYYEIVGRWRANDSIEYKGGNVHTILYNVDNNRCATQKVEIGYLAAIGNINSPRIHYYHYDIGEPSVTYAGKTIEGKIVEFAQGDALALTRAEVVEKGIAVEENKYYPASHDKQVFLDIAANGVYIVPGKTLSVFGVTKPIQSDVTKGRVLSNDIDTYNVQNFTSKLHYDLTLNDEIVLSRDVDIALVRHYDGEKWDEYAAVYEFKHDFVIPDEYAGKDLTMTLYAVDKNGVKVSGTGETFKIMAYDKPDGGSGGGCNAGWFALLIFAALPGAAAVMKKRG</sequence>
<keyword evidence="2" id="KW-0732">Signal</keyword>
<protein>
    <submittedName>
        <fullName evidence="3">Uncharacterized protein</fullName>
    </submittedName>
</protein>
<evidence type="ECO:0000256" key="2">
    <source>
        <dbReference type="SAM" id="SignalP"/>
    </source>
</evidence>
<feature type="transmembrane region" description="Helical" evidence="1">
    <location>
        <begin position="503"/>
        <end position="521"/>
    </location>
</feature>
<dbReference type="Proteomes" id="UP001205919">
    <property type="component" value="Unassembled WGS sequence"/>
</dbReference>
<keyword evidence="1" id="KW-1133">Transmembrane helix</keyword>
<evidence type="ECO:0000313" key="3">
    <source>
        <dbReference type="EMBL" id="MCQ4814343.1"/>
    </source>
</evidence>
<keyword evidence="1" id="KW-0472">Membrane</keyword>
<feature type="signal peptide" evidence="2">
    <location>
        <begin position="1"/>
        <end position="24"/>
    </location>
</feature>
<organism evidence="3 4">
    <name type="scientific">Cloacibacillus evryensis</name>
    <dbReference type="NCBI Taxonomy" id="508460"/>
    <lineage>
        <taxon>Bacteria</taxon>
        <taxon>Thermotogati</taxon>
        <taxon>Synergistota</taxon>
        <taxon>Synergistia</taxon>
        <taxon>Synergistales</taxon>
        <taxon>Synergistaceae</taxon>
        <taxon>Cloacibacillus</taxon>
    </lineage>
</organism>
<dbReference type="EMBL" id="JANFYT010000014">
    <property type="protein sequence ID" value="MCQ4814343.1"/>
    <property type="molecule type" value="Genomic_DNA"/>
</dbReference>
<proteinExistence type="predicted"/>